<protein>
    <submittedName>
        <fullName evidence="1">Uncharacterized protein DUF4227</fullName>
    </submittedName>
</protein>
<organism evidence="1 2">
    <name type="scientific">Hazenella coriacea</name>
    <dbReference type="NCBI Taxonomy" id="1179467"/>
    <lineage>
        <taxon>Bacteria</taxon>
        <taxon>Bacillati</taxon>
        <taxon>Bacillota</taxon>
        <taxon>Bacilli</taxon>
        <taxon>Bacillales</taxon>
        <taxon>Thermoactinomycetaceae</taxon>
        <taxon>Hazenella</taxon>
    </lineage>
</organism>
<dbReference type="EMBL" id="SMAG01000007">
    <property type="protein sequence ID" value="TCS93471.1"/>
    <property type="molecule type" value="Genomic_DNA"/>
</dbReference>
<dbReference type="OrthoDB" id="2691647at2"/>
<dbReference type="InterPro" id="IPR025321">
    <property type="entry name" value="DUF4227"/>
</dbReference>
<gene>
    <name evidence="1" type="ORF">EDD58_107119</name>
</gene>
<reference evidence="1 2" key="1">
    <citation type="submission" date="2019-03" db="EMBL/GenBank/DDBJ databases">
        <title>Genomic Encyclopedia of Type Strains, Phase IV (KMG-IV): sequencing the most valuable type-strain genomes for metagenomic binning, comparative biology and taxonomic classification.</title>
        <authorList>
            <person name="Goeker M."/>
        </authorList>
    </citation>
    <scope>NUCLEOTIDE SEQUENCE [LARGE SCALE GENOMIC DNA]</scope>
    <source>
        <strain evidence="1 2">DSM 45707</strain>
    </source>
</reference>
<comment type="caution">
    <text evidence="1">The sequence shown here is derived from an EMBL/GenBank/DDBJ whole genome shotgun (WGS) entry which is preliminary data.</text>
</comment>
<evidence type="ECO:0000313" key="2">
    <source>
        <dbReference type="Proteomes" id="UP000294937"/>
    </source>
</evidence>
<accession>A0A4R3L1L5</accession>
<name>A0A4R3L1L5_9BACL</name>
<dbReference type="Pfam" id="PF14004">
    <property type="entry name" value="DUF4227"/>
    <property type="match status" value="1"/>
</dbReference>
<dbReference type="Proteomes" id="UP000294937">
    <property type="component" value="Unassembled WGS sequence"/>
</dbReference>
<dbReference type="RefSeq" id="WP_131925815.1">
    <property type="nucleotide sequence ID" value="NZ_SMAG01000007.1"/>
</dbReference>
<evidence type="ECO:0000313" key="1">
    <source>
        <dbReference type="EMBL" id="TCS93471.1"/>
    </source>
</evidence>
<dbReference type="AlphaFoldDB" id="A0A4R3L1L5"/>
<sequence>MIISIRKLKEWGKFLFLFALFTLLLYQILAFFTPLWRPDVMYREPMGGALKVFAHQEDSFPATIGSEIKNRLLIFYWIGE</sequence>
<proteinExistence type="predicted"/>
<keyword evidence="2" id="KW-1185">Reference proteome</keyword>